<dbReference type="Pfam" id="PF06985">
    <property type="entry name" value="HET"/>
    <property type="match status" value="1"/>
</dbReference>
<proteinExistence type="predicted"/>
<comment type="caution">
    <text evidence="2">The sequence shown here is derived from an EMBL/GenBank/DDBJ whole genome shotgun (WGS) entry which is preliminary data.</text>
</comment>
<dbReference type="EMBL" id="JBANRG010000003">
    <property type="protein sequence ID" value="KAK7469223.1"/>
    <property type="molecule type" value="Genomic_DNA"/>
</dbReference>
<sequence length="530" mass="60437">MDSSNTCGLALKCIQDCIDFHDNCPKPHHSVLPTRVIDCSDPKKPKLFTTRGIQGAYLALSYVWGEKQPYKTTENNLGEYSQQINLEYLPRTIQDAIWVTKSCGQRFLWVDSLCILQDSKQDKIIEISRIPQIFRDAYFTIIASRSSKVSEGFLQDRPDTTASNPHLPILCEDGSTVGIMSVDCSPSWKEDYDSIKLPVNTRAWCLEERLLSVRALVYASGTLHFQCQTIIVGVGNAARQAKKAERAFPREAHSSIYILPPDSSVGDVSQKMNHWREIVRDYTRRAVTKPEDKLIALAGVAYQFSQLWNVDSPQKYVAGWWRDALEYDLLWHRNLDTHVFTPRQRDLIPHLLPRPGNRAPSWSWASVNGCVSVAESHSIRLFELCDCQVSLESPLLPFGRVVEARLILKGRLIEATWETGATKLKLKKWSTRRSAQGRDIPVSLDAWQDSSDAIPENIWILPMYYDGPDKTSSPLATMNGLILQSLNENEEREYCRVGYFRGPIEIRNQDGRETEIEKITNMKSERIRIM</sequence>
<feature type="domain" description="Heterokaryon incompatibility" evidence="1">
    <location>
        <begin position="57"/>
        <end position="208"/>
    </location>
</feature>
<gene>
    <name evidence="2" type="ORF">VKT23_003712</name>
</gene>
<evidence type="ECO:0000259" key="1">
    <source>
        <dbReference type="Pfam" id="PF06985"/>
    </source>
</evidence>
<protein>
    <recommendedName>
        <fullName evidence="1">Heterokaryon incompatibility domain-containing protein</fullName>
    </recommendedName>
</protein>
<keyword evidence="3" id="KW-1185">Reference proteome</keyword>
<evidence type="ECO:0000313" key="3">
    <source>
        <dbReference type="Proteomes" id="UP001498398"/>
    </source>
</evidence>
<dbReference type="PANTHER" id="PTHR33112">
    <property type="entry name" value="DOMAIN PROTEIN, PUTATIVE-RELATED"/>
    <property type="match status" value="1"/>
</dbReference>
<name>A0ABR1JZR1_9AGAR</name>
<accession>A0ABR1JZR1</accession>
<dbReference type="Proteomes" id="UP001498398">
    <property type="component" value="Unassembled WGS sequence"/>
</dbReference>
<reference evidence="2 3" key="1">
    <citation type="submission" date="2024-01" db="EMBL/GenBank/DDBJ databases">
        <title>A draft genome for the cacao thread blight pathogen Marasmiellus scandens.</title>
        <authorList>
            <person name="Baruah I.K."/>
            <person name="Leung J."/>
            <person name="Bukari Y."/>
            <person name="Amoako-Attah I."/>
            <person name="Meinhardt L.W."/>
            <person name="Bailey B.A."/>
            <person name="Cohen S.P."/>
        </authorList>
    </citation>
    <scope>NUCLEOTIDE SEQUENCE [LARGE SCALE GENOMIC DNA]</scope>
    <source>
        <strain evidence="2 3">GH-19</strain>
    </source>
</reference>
<dbReference type="PANTHER" id="PTHR33112:SF16">
    <property type="entry name" value="HETEROKARYON INCOMPATIBILITY DOMAIN-CONTAINING PROTEIN"/>
    <property type="match status" value="1"/>
</dbReference>
<dbReference type="InterPro" id="IPR010730">
    <property type="entry name" value="HET"/>
</dbReference>
<organism evidence="2 3">
    <name type="scientific">Marasmiellus scandens</name>
    <dbReference type="NCBI Taxonomy" id="2682957"/>
    <lineage>
        <taxon>Eukaryota</taxon>
        <taxon>Fungi</taxon>
        <taxon>Dikarya</taxon>
        <taxon>Basidiomycota</taxon>
        <taxon>Agaricomycotina</taxon>
        <taxon>Agaricomycetes</taxon>
        <taxon>Agaricomycetidae</taxon>
        <taxon>Agaricales</taxon>
        <taxon>Marasmiineae</taxon>
        <taxon>Omphalotaceae</taxon>
        <taxon>Marasmiellus</taxon>
    </lineage>
</organism>
<evidence type="ECO:0000313" key="2">
    <source>
        <dbReference type="EMBL" id="KAK7469223.1"/>
    </source>
</evidence>